<comment type="caution">
    <text evidence="3">The sequence shown here is derived from an EMBL/GenBank/DDBJ whole genome shotgun (WGS) entry which is preliminary data.</text>
</comment>
<dbReference type="Proteomes" id="UP000606008">
    <property type="component" value="Unassembled WGS sequence"/>
</dbReference>
<name>A0ABX0QCJ6_9BACT</name>
<evidence type="ECO:0000313" key="4">
    <source>
        <dbReference type="Proteomes" id="UP000606008"/>
    </source>
</evidence>
<organism evidence="3 4">
    <name type="scientific">Fibrivirga algicola</name>
    <dbReference type="NCBI Taxonomy" id="2950420"/>
    <lineage>
        <taxon>Bacteria</taxon>
        <taxon>Pseudomonadati</taxon>
        <taxon>Bacteroidota</taxon>
        <taxon>Cytophagia</taxon>
        <taxon>Cytophagales</taxon>
        <taxon>Spirosomataceae</taxon>
        <taxon>Fibrivirga</taxon>
    </lineage>
</organism>
<evidence type="ECO:0000259" key="1">
    <source>
        <dbReference type="Pfam" id="PF01408"/>
    </source>
</evidence>
<feature type="domain" description="Gfo/Idh/MocA-like oxidoreductase N-terminal" evidence="1">
    <location>
        <begin position="39"/>
        <end position="163"/>
    </location>
</feature>
<dbReference type="Gene3D" id="3.40.50.720">
    <property type="entry name" value="NAD(P)-binding Rossmann-like Domain"/>
    <property type="match status" value="1"/>
</dbReference>
<feature type="domain" description="Gfo/Idh/MocA-like oxidoreductase bacterial type C-terminal" evidence="2">
    <location>
        <begin position="198"/>
        <end position="264"/>
    </location>
</feature>
<keyword evidence="4" id="KW-1185">Reference proteome</keyword>
<evidence type="ECO:0000313" key="3">
    <source>
        <dbReference type="EMBL" id="NID08940.1"/>
    </source>
</evidence>
<reference evidence="4" key="2">
    <citation type="submission" date="2023-07" db="EMBL/GenBank/DDBJ databases">
        <authorList>
            <person name="Jung D.-H."/>
        </authorList>
    </citation>
    <scope>NUCLEOTIDE SEQUENCE [LARGE SCALE GENOMIC DNA]</scope>
    <source>
        <strain evidence="4">JA-25</strain>
    </source>
</reference>
<dbReference type="PROSITE" id="PS51318">
    <property type="entry name" value="TAT"/>
    <property type="match status" value="1"/>
</dbReference>
<dbReference type="Pfam" id="PF01408">
    <property type="entry name" value="GFO_IDH_MocA"/>
    <property type="match status" value="1"/>
</dbReference>
<gene>
    <name evidence="3" type="ORF">F7231_02040</name>
</gene>
<dbReference type="InterPro" id="IPR036291">
    <property type="entry name" value="NAD(P)-bd_dom_sf"/>
</dbReference>
<dbReference type="InterPro" id="IPR000683">
    <property type="entry name" value="Gfo/Idh/MocA-like_OxRdtase_N"/>
</dbReference>
<accession>A0ABX0QCJ6</accession>
<dbReference type="PANTHER" id="PTHR43818:SF5">
    <property type="entry name" value="OXIDOREDUCTASE FAMILY PROTEIN"/>
    <property type="match status" value="1"/>
</dbReference>
<dbReference type="SUPFAM" id="SSF51735">
    <property type="entry name" value="NAD(P)-binding Rossmann-fold domains"/>
    <property type="match status" value="1"/>
</dbReference>
<dbReference type="RefSeq" id="WP_166690724.1">
    <property type="nucleotide sequence ID" value="NZ_WAEL01000001.1"/>
</dbReference>
<dbReference type="InterPro" id="IPR043906">
    <property type="entry name" value="Gfo/Idh/MocA_OxRdtase_bact_C"/>
</dbReference>
<evidence type="ECO:0000259" key="2">
    <source>
        <dbReference type="Pfam" id="PF19051"/>
    </source>
</evidence>
<reference evidence="4" key="1">
    <citation type="submission" date="2019-09" db="EMBL/GenBank/DDBJ databases">
        <authorList>
            <person name="Jung D.-H."/>
        </authorList>
    </citation>
    <scope>NUCLEOTIDE SEQUENCE [LARGE SCALE GENOMIC DNA]</scope>
    <source>
        <strain evidence="4">JA-25</strain>
    </source>
</reference>
<feature type="domain" description="Gfo/Idh/MocA-like oxidoreductase bacterial type C-terminal" evidence="2">
    <location>
        <begin position="376"/>
        <end position="455"/>
    </location>
</feature>
<proteinExistence type="predicted"/>
<dbReference type="PANTHER" id="PTHR43818">
    <property type="entry name" value="BCDNA.GH03377"/>
    <property type="match status" value="1"/>
</dbReference>
<dbReference type="Gene3D" id="3.30.360.10">
    <property type="entry name" value="Dihydrodipicolinate Reductase, domain 2"/>
    <property type="match status" value="1"/>
</dbReference>
<dbReference type="InterPro" id="IPR050463">
    <property type="entry name" value="Gfo/Idh/MocA_oxidrdct_glycsds"/>
</dbReference>
<dbReference type="EMBL" id="WAEL01000001">
    <property type="protein sequence ID" value="NID08940.1"/>
    <property type="molecule type" value="Genomic_DNA"/>
</dbReference>
<dbReference type="Pfam" id="PF19051">
    <property type="entry name" value="GFO_IDH_MocA_C2"/>
    <property type="match status" value="2"/>
</dbReference>
<protein>
    <submittedName>
        <fullName evidence="3">Gfo/Idh/MocA family oxidoreductase</fullName>
    </submittedName>
</protein>
<sequence length="463" mass="51944">MHQFTINRRHFLQGTTASLALTALGAQGMDLVHRANPYRVGLIGTGWYGKSDLLRLIQVAPVEVVALCDVDKNMLADAAKLVSQRQKSGKTPRQYGDYRKMLADNQFDIVLIGSPDHWHALQAIDAMKAGAHVYVQKPISVDVMEGEAMVATARKYKRVVQVGTQRKSTPHLIDAKKTIVDAGLLGKVSHVEMCCYFPMRANGNPPVQAVPDFLDYDMWTGPAPLRPYDGIPHVRWWRTFQEYGNGITGDMCVHMFDTVRWMLKLGWPKRISSTGGIYVQKEGKSNISDTQSAIFEYDDLNCVWQHHTWGGPANPEYPWSFTLYGENGTLWGSTMQCDFIPKDDKGPTGGKKIHLDVVYEKEKYPEDLTEPTNPKIELNAAPATRLHMLNFLNAIETNGRPIADIEEGHISTASCILANMSMKLGRPLVYDPQKREVVGDREANALLARPYRAPYIHPDPKRV</sequence>
<dbReference type="SUPFAM" id="SSF55347">
    <property type="entry name" value="Glyceraldehyde-3-phosphate dehydrogenase-like, C-terminal domain"/>
    <property type="match status" value="1"/>
</dbReference>
<dbReference type="InterPro" id="IPR006311">
    <property type="entry name" value="TAT_signal"/>
</dbReference>